<sequence>MANPRQEEKSTQGMEDAARRAGERTAEQASRFGQAAAEQTTRAGQVAAEAGEQVARASATLFQQNAETLQNTWRFGLDMATTVMGRSTEQLGRTLGLSGDGVQQATERSARNAQTILYTGTTAAKVMGGISQEYLQLVRHQVETSMDRMNELWACRTPQEVAAVQTDLVRETVGSVLESSRRIADMSLRLADDAGKQIKQNMEEIRRAA</sequence>
<feature type="region of interest" description="Disordered" evidence="1">
    <location>
        <begin position="1"/>
        <end position="48"/>
    </location>
</feature>
<evidence type="ECO:0000313" key="3">
    <source>
        <dbReference type="EMBL" id="KRR20098.1"/>
    </source>
</evidence>
<feature type="compositionally biased region" description="Basic and acidic residues" evidence="1">
    <location>
        <begin position="1"/>
        <end position="26"/>
    </location>
</feature>
<protein>
    <submittedName>
        <fullName evidence="3">Phasin protein</fullName>
    </submittedName>
</protein>
<dbReference type="NCBIfam" id="TIGR01841">
    <property type="entry name" value="phasin"/>
    <property type="match status" value="1"/>
</dbReference>
<dbReference type="OrthoDB" id="8220458at2"/>
<dbReference type="InterPro" id="IPR010127">
    <property type="entry name" value="Phasin_subfam-1"/>
</dbReference>
<gene>
    <name evidence="3" type="ORF">CQ13_08060</name>
</gene>
<evidence type="ECO:0000256" key="1">
    <source>
        <dbReference type="SAM" id="MobiDB-lite"/>
    </source>
</evidence>
<proteinExistence type="predicted"/>
<keyword evidence="4" id="KW-1185">Reference proteome</keyword>
<name>A0A0R3MID2_9BRAD</name>
<organism evidence="3 4">
    <name type="scientific">Bradyrhizobium retamae</name>
    <dbReference type="NCBI Taxonomy" id="1300035"/>
    <lineage>
        <taxon>Bacteria</taxon>
        <taxon>Pseudomonadati</taxon>
        <taxon>Pseudomonadota</taxon>
        <taxon>Alphaproteobacteria</taxon>
        <taxon>Hyphomicrobiales</taxon>
        <taxon>Nitrobacteraceae</taxon>
        <taxon>Bradyrhizobium</taxon>
    </lineage>
</organism>
<dbReference type="RefSeq" id="WP_057846523.1">
    <property type="nucleotide sequence ID" value="NZ_LLYA01000181.1"/>
</dbReference>
<evidence type="ECO:0000313" key="4">
    <source>
        <dbReference type="Proteomes" id="UP000052023"/>
    </source>
</evidence>
<dbReference type="InterPro" id="IPR018968">
    <property type="entry name" value="Phasin"/>
</dbReference>
<comment type="caution">
    <text evidence="3">The sequence shown here is derived from an EMBL/GenBank/DDBJ whole genome shotgun (WGS) entry which is preliminary data.</text>
</comment>
<dbReference type="AlphaFoldDB" id="A0A0R3MID2"/>
<feature type="domain" description="Phasin" evidence="2">
    <location>
        <begin position="104"/>
        <end position="201"/>
    </location>
</feature>
<dbReference type="Proteomes" id="UP000052023">
    <property type="component" value="Unassembled WGS sequence"/>
</dbReference>
<dbReference type="Pfam" id="PF09361">
    <property type="entry name" value="Phasin_2"/>
    <property type="match status" value="1"/>
</dbReference>
<dbReference type="EMBL" id="LLYA01000181">
    <property type="protein sequence ID" value="KRR20098.1"/>
    <property type="molecule type" value="Genomic_DNA"/>
</dbReference>
<evidence type="ECO:0000259" key="2">
    <source>
        <dbReference type="Pfam" id="PF09361"/>
    </source>
</evidence>
<reference evidence="3 4" key="1">
    <citation type="submission" date="2014-03" db="EMBL/GenBank/DDBJ databases">
        <title>Bradyrhizobium valentinum sp. nov., isolated from effective nodules of Lupinus mariae-josephae, a lupine endemic of basic-lime soils in Eastern Spain.</title>
        <authorList>
            <person name="Duran D."/>
            <person name="Rey L."/>
            <person name="Navarro A."/>
            <person name="Busquets A."/>
            <person name="Imperial J."/>
            <person name="Ruiz-Argueso T."/>
        </authorList>
    </citation>
    <scope>NUCLEOTIDE SEQUENCE [LARGE SCALE GENOMIC DNA]</scope>
    <source>
        <strain evidence="3 4">Ro19</strain>
    </source>
</reference>
<accession>A0A0R3MID2</accession>